<proteinExistence type="predicted"/>
<accession>A0A5J6VJV7</accession>
<keyword evidence="2" id="KW-0808">Transferase</keyword>
<dbReference type="Pfam" id="PF01755">
    <property type="entry name" value="Glyco_transf_25"/>
    <property type="match status" value="1"/>
</dbReference>
<reference evidence="2" key="1">
    <citation type="journal article" date="2019" name="Philos. Trans. R. Soc. Lond., B, Biol. Sci.">
        <title>Targeted metagenomic recovery of four divergent viruses reveals shared and distinctive characteristics of giant viruses of marine eukaryotes.</title>
        <authorList>
            <person name="Needham D.M."/>
            <person name="Poirier C."/>
            <person name="Hehenberger E."/>
            <person name="Jimenez V."/>
            <person name="Swalwell J.E."/>
            <person name="Santoro A.E."/>
            <person name="Worden A.Z."/>
        </authorList>
    </citation>
    <scope>NUCLEOTIDE SEQUENCE</scope>
    <source>
        <strain evidence="2">OPacV-662</strain>
    </source>
</reference>
<protein>
    <submittedName>
        <fullName evidence="2">Glycosyltransferase family 25</fullName>
    </submittedName>
</protein>
<evidence type="ECO:0000259" key="1">
    <source>
        <dbReference type="Pfam" id="PF01755"/>
    </source>
</evidence>
<dbReference type="CDD" id="cd06532">
    <property type="entry name" value="Glyco_transf_25"/>
    <property type="match status" value="1"/>
</dbReference>
<evidence type="ECO:0000313" key="2">
    <source>
        <dbReference type="EMBL" id="QFG73711.1"/>
    </source>
</evidence>
<name>A0A5J6VJV7_9VIRU</name>
<organism evidence="2">
    <name type="scientific">Megaviridae environmental sample</name>
    <dbReference type="NCBI Taxonomy" id="1737588"/>
    <lineage>
        <taxon>Viruses</taxon>
        <taxon>Varidnaviria</taxon>
        <taxon>Bamfordvirae</taxon>
        <taxon>Nucleocytoviricota</taxon>
        <taxon>Megaviricetes</taxon>
        <taxon>Imitervirales</taxon>
        <taxon>Mimiviridae</taxon>
        <taxon>environmental samples</taxon>
    </lineage>
</organism>
<dbReference type="GO" id="GO:0016740">
    <property type="term" value="F:transferase activity"/>
    <property type="evidence" value="ECO:0007669"/>
    <property type="project" value="UniProtKB-KW"/>
</dbReference>
<dbReference type="EMBL" id="MN448269">
    <property type="protein sequence ID" value="QFG73711.1"/>
    <property type="molecule type" value="Genomic_DNA"/>
</dbReference>
<dbReference type="InterPro" id="IPR002654">
    <property type="entry name" value="Glyco_trans_25"/>
</dbReference>
<sequence length="238" mass="28588">MTVKQLPYPIYYINLKRARNRNRHMIKQLRRYNAEYYRVNAVDGKRLNDYNITTSDKMNKFHPNEIACTLSHIKAYKMALKHNHNVIMVMEDDIDLSLIPHWTPPYIKDIVKNAPNNWGIIQLHIQNPKHIWGNYFGDDDHTNDNPYVAFNNEFYSTVCYIINKPTMQVFANINKRLDFDEFRADYFLYQGVTTYTYYKPLFLLKDYTSQIAPKQKARRELVKRSNRVTLKYIYKIKL</sequence>
<feature type="domain" description="Glycosyl transferase family 25" evidence="1">
    <location>
        <begin position="9"/>
        <end position="178"/>
    </location>
</feature>